<reference evidence="2 3" key="1">
    <citation type="submission" date="2014-04" db="EMBL/GenBank/DDBJ databases">
        <authorList>
            <consortium name="DOE Joint Genome Institute"/>
            <person name="Kuo A."/>
            <person name="Kohler A."/>
            <person name="Nagy L.G."/>
            <person name="Floudas D."/>
            <person name="Copeland A."/>
            <person name="Barry K.W."/>
            <person name="Cichocki N."/>
            <person name="Veneault-Fourrey C."/>
            <person name="LaButti K."/>
            <person name="Lindquist E.A."/>
            <person name="Lipzen A."/>
            <person name="Lundell T."/>
            <person name="Morin E."/>
            <person name="Murat C."/>
            <person name="Sun H."/>
            <person name="Tunlid A."/>
            <person name="Henrissat B."/>
            <person name="Grigoriev I.V."/>
            <person name="Hibbett D.S."/>
            <person name="Martin F."/>
            <person name="Nordberg H.P."/>
            <person name="Cantor M.N."/>
            <person name="Hua S.X."/>
        </authorList>
    </citation>
    <scope>NUCLEOTIDE SEQUENCE [LARGE SCALE GENOMIC DNA]</scope>
    <source>
        <strain evidence="2 3">Foug A</strain>
    </source>
</reference>
<evidence type="ECO:0000259" key="1">
    <source>
        <dbReference type="PROSITE" id="PS51411"/>
    </source>
</evidence>
<keyword evidence="3" id="KW-1185">Reference proteome</keyword>
<evidence type="ECO:0000313" key="2">
    <source>
        <dbReference type="EMBL" id="KIM52533.1"/>
    </source>
</evidence>
<dbReference type="Proteomes" id="UP000053989">
    <property type="component" value="Unassembled WGS sequence"/>
</dbReference>
<proteinExistence type="predicted"/>
<protein>
    <recommendedName>
        <fullName evidence="1">PSP1 C-terminal domain-containing protein</fullName>
    </recommendedName>
</protein>
<dbReference type="InParanoid" id="A0A0C2YS40"/>
<dbReference type="Pfam" id="PF04468">
    <property type="entry name" value="PSP1"/>
    <property type="match status" value="1"/>
</dbReference>
<dbReference type="PROSITE" id="PS51411">
    <property type="entry name" value="PSP1_C"/>
    <property type="match status" value="1"/>
</dbReference>
<sequence>MRQKKLPTEDIDEESQWDWRKLAFHFVAEKCIEFRELVRELYWCSNVVLYIHVRR</sequence>
<accession>A0A0C2YS40</accession>
<evidence type="ECO:0000313" key="3">
    <source>
        <dbReference type="Proteomes" id="UP000053989"/>
    </source>
</evidence>
<dbReference type="OrthoDB" id="243127at2759"/>
<name>A0A0C2YS40_9AGAM</name>
<feature type="domain" description="PSP1 C-terminal" evidence="1">
    <location>
        <begin position="1"/>
        <end position="54"/>
    </location>
</feature>
<gene>
    <name evidence="2" type="ORF">SCLCIDRAFT_1223661</name>
</gene>
<dbReference type="HOGENOM" id="CLU_3033703_0_0_1"/>
<dbReference type="InterPro" id="IPR007557">
    <property type="entry name" value="PSP1_C"/>
</dbReference>
<dbReference type="AlphaFoldDB" id="A0A0C2YS40"/>
<organism evidence="2 3">
    <name type="scientific">Scleroderma citrinum Foug A</name>
    <dbReference type="NCBI Taxonomy" id="1036808"/>
    <lineage>
        <taxon>Eukaryota</taxon>
        <taxon>Fungi</taxon>
        <taxon>Dikarya</taxon>
        <taxon>Basidiomycota</taxon>
        <taxon>Agaricomycotina</taxon>
        <taxon>Agaricomycetes</taxon>
        <taxon>Agaricomycetidae</taxon>
        <taxon>Boletales</taxon>
        <taxon>Sclerodermatineae</taxon>
        <taxon>Sclerodermataceae</taxon>
        <taxon>Scleroderma</taxon>
    </lineage>
</organism>
<reference evidence="3" key="2">
    <citation type="submission" date="2015-01" db="EMBL/GenBank/DDBJ databases">
        <title>Evolutionary Origins and Diversification of the Mycorrhizal Mutualists.</title>
        <authorList>
            <consortium name="DOE Joint Genome Institute"/>
            <consortium name="Mycorrhizal Genomics Consortium"/>
            <person name="Kohler A."/>
            <person name="Kuo A."/>
            <person name="Nagy L.G."/>
            <person name="Floudas D."/>
            <person name="Copeland A."/>
            <person name="Barry K.W."/>
            <person name="Cichocki N."/>
            <person name="Veneault-Fourrey C."/>
            <person name="LaButti K."/>
            <person name="Lindquist E.A."/>
            <person name="Lipzen A."/>
            <person name="Lundell T."/>
            <person name="Morin E."/>
            <person name="Murat C."/>
            <person name="Riley R."/>
            <person name="Ohm R."/>
            <person name="Sun H."/>
            <person name="Tunlid A."/>
            <person name="Henrissat B."/>
            <person name="Grigoriev I.V."/>
            <person name="Hibbett D.S."/>
            <person name="Martin F."/>
        </authorList>
    </citation>
    <scope>NUCLEOTIDE SEQUENCE [LARGE SCALE GENOMIC DNA]</scope>
    <source>
        <strain evidence="3">Foug A</strain>
    </source>
</reference>
<dbReference type="EMBL" id="KN822208">
    <property type="protein sequence ID" value="KIM52533.1"/>
    <property type="molecule type" value="Genomic_DNA"/>
</dbReference>